<organism evidence="1">
    <name type="scientific">Rhizophora mucronata</name>
    <name type="common">Asiatic mangrove</name>
    <dbReference type="NCBI Taxonomy" id="61149"/>
    <lineage>
        <taxon>Eukaryota</taxon>
        <taxon>Viridiplantae</taxon>
        <taxon>Streptophyta</taxon>
        <taxon>Embryophyta</taxon>
        <taxon>Tracheophyta</taxon>
        <taxon>Spermatophyta</taxon>
        <taxon>Magnoliopsida</taxon>
        <taxon>eudicotyledons</taxon>
        <taxon>Gunneridae</taxon>
        <taxon>Pentapetalae</taxon>
        <taxon>rosids</taxon>
        <taxon>fabids</taxon>
        <taxon>Malpighiales</taxon>
        <taxon>Rhizophoraceae</taxon>
        <taxon>Rhizophora</taxon>
    </lineage>
</organism>
<dbReference type="EMBL" id="GGEC01002499">
    <property type="protein sequence ID" value="MBW82982.1"/>
    <property type="molecule type" value="Transcribed_RNA"/>
</dbReference>
<proteinExistence type="predicted"/>
<sequence length="59" mass="6808">MLPSRNPRCCKRVSEAPRRELHQSLSFSGEILVIQSKIRKTTEQEGMCVKQNSPPKRLK</sequence>
<dbReference type="AlphaFoldDB" id="A0A2P2IP53"/>
<accession>A0A2P2IP53</accession>
<evidence type="ECO:0000313" key="1">
    <source>
        <dbReference type="EMBL" id="MBW82982.1"/>
    </source>
</evidence>
<name>A0A2P2IP53_RHIMU</name>
<reference evidence="1" key="1">
    <citation type="submission" date="2018-02" db="EMBL/GenBank/DDBJ databases">
        <title>Rhizophora mucronata_Transcriptome.</title>
        <authorList>
            <person name="Meera S.P."/>
            <person name="Sreeshan A."/>
            <person name="Augustine A."/>
        </authorList>
    </citation>
    <scope>NUCLEOTIDE SEQUENCE</scope>
    <source>
        <tissue evidence="1">Leaf</tissue>
    </source>
</reference>
<protein>
    <submittedName>
        <fullName evidence="1">Protein binding protein</fullName>
    </submittedName>
</protein>